<keyword evidence="2" id="KW-1185">Reference proteome</keyword>
<proteinExistence type="predicted"/>
<evidence type="ECO:0000313" key="1">
    <source>
        <dbReference type="EMBL" id="KCZ70583.1"/>
    </source>
</evidence>
<dbReference type="EMBL" id="JMIY01000007">
    <property type="protein sequence ID" value="KCZ70583.1"/>
    <property type="molecule type" value="Genomic_DNA"/>
</dbReference>
<protein>
    <submittedName>
        <fullName evidence="1">Uncharacterized protein</fullName>
    </submittedName>
</protein>
<accession>A0A062V1S7</accession>
<name>A0A062V1S7_9EURY</name>
<reference evidence="1 2" key="1">
    <citation type="journal article" date="2013" name="Nature">
        <title>Anaerobic oxidation of methane coupled to nitrate reduction in a novel archaeal lineage.</title>
        <authorList>
            <person name="Haroon M.F."/>
            <person name="Hu S."/>
            <person name="Shi Y."/>
            <person name="Imelfort M."/>
            <person name="Keller J."/>
            <person name="Hugenholtz P."/>
            <person name="Yuan Z."/>
            <person name="Tyson G.W."/>
        </authorList>
    </citation>
    <scope>NUCLEOTIDE SEQUENCE [LARGE SCALE GENOMIC DNA]</scope>
    <source>
        <strain evidence="1 2">ANME-2d</strain>
    </source>
</reference>
<comment type="caution">
    <text evidence="1">The sequence shown here is derived from an EMBL/GenBank/DDBJ whole genome shotgun (WGS) entry which is preliminary data.</text>
</comment>
<gene>
    <name evidence="1" type="ORF">ANME2D_02604</name>
</gene>
<evidence type="ECO:0000313" key="2">
    <source>
        <dbReference type="Proteomes" id="UP000027153"/>
    </source>
</evidence>
<organism evidence="1 2">
    <name type="scientific">Candidatus Methanoperedens nitratireducens</name>
    <dbReference type="NCBI Taxonomy" id="1392998"/>
    <lineage>
        <taxon>Archaea</taxon>
        <taxon>Methanobacteriati</taxon>
        <taxon>Methanobacteriota</taxon>
        <taxon>Stenosarchaea group</taxon>
        <taxon>Methanomicrobia</taxon>
        <taxon>Methanosarcinales</taxon>
        <taxon>ANME-2 cluster</taxon>
        <taxon>Candidatus Methanoperedentaceae</taxon>
        <taxon>Candidatus Methanoperedens</taxon>
    </lineage>
</organism>
<dbReference type="AlphaFoldDB" id="A0A062V1S7"/>
<sequence length="43" mass="5062">MMFIDENEKSVDNGLFQKSIERLMKLKEVRYITGLSLEEIKNA</sequence>
<dbReference type="Proteomes" id="UP000027153">
    <property type="component" value="Unassembled WGS sequence"/>
</dbReference>